<dbReference type="GO" id="GO:0008168">
    <property type="term" value="F:methyltransferase activity"/>
    <property type="evidence" value="ECO:0007669"/>
    <property type="project" value="UniProtKB-KW"/>
</dbReference>
<sequence>MGINFHNQANRTSYTTRTADQSWLELLKKIVPFENVSQALDIGCGGGIYSKALSDLGATSVTALDFSEAILEGAKENCRDYHNISFAYGTAYETALESNSFDLLLQRALIHHIKDLDTCFHEAFRLIQDNGHIVVQDRTPEDCLLEGDNSHVRGYFFECFPRLIETEASRRYKSHVVMDALKEAGFKNIKVMQLWETRKVYQQKKQLLHDISERTGRSILHELDDQELQLLINHIDDSLLDSTNTPIIEKDRWTIWVAEK</sequence>
<keyword evidence="2" id="KW-0489">Methyltransferase</keyword>
<name>A0ABY4GKV2_9BACI</name>
<dbReference type="InterPro" id="IPR013216">
    <property type="entry name" value="Methyltransf_11"/>
</dbReference>
<dbReference type="InterPro" id="IPR029063">
    <property type="entry name" value="SAM-dependent_MTases_sf"/>
</dbReference>
<accession>A0ABY4GKV2</accession>
<keyword evidence="3" id="KW-1185">Reference proteome</keyword>
<organism evidence="2 3">
    <name type="scientific">Gracilibacillus salinarum</name>
    <dbReference type="NCBI Taxonomy" id="2932255"/>
    <lineage>
        <taxon>Bacteria</taxon>
        <taxon>Bacillati</taxon>
        <taxon>Bacillota</taxon>
        <taxon>Bacilli</taxon>
        <taxon>Bacillales</taxon>
        <taxon>Bacillaceae</taxon>
        <taxon>Gracilibacillus</taxon>
    </lineage>
</organism>
<dbReference type="GO" id="GO:0032259">
    <property type="term" value="P:methylation"/>
    <property type="evidence" value="ECO:0007669"/>
    <property type="project" value="UniProtKB-KW"/>
</dbReference>
<feature type="domain" description="Methyltransferase type 11" evidence="1">
    <location>
        <begin position="40"/>
        <end position="135"/>
    </location>
</feature>
<proteinExistence type="predicted"/>
<evidence type="ECO:0000313" key="2">
    <source>
        <dbReference type="EMBL" id="UOQ84392.1"/>
    </source>
</evidence>
<dbReference type="EMBL" id="CP095071">
    <property type="protein sequence ID" value="UOQ84392.1"/>
    <property type="molecule type" value="Genomic_DNA"/>
</dbReference>
<dbReference type="Proteomes" id="UP000831537">
    <property type="component" value="Chromosome"/>
</dbReference>
<protein>
    <submittedName>
        <fullName evidence="2">Class I SAM-dependent methyltransferase</fullName>
    </submittedName>
</protein>
<dbReference type="CDD" id="cd02440">
    <property type="entry name" value="AdoMet_MTases"/>
    <property type="match status" value="1"/>
</dbReference>
<dbReference type="PANTHER" id="PTHR43591">
    <property type="entry name" value="METHYLTRANSFERASE"/>
    <property type="match status" value="1"/>
</dbReference>
<dbReference type="SUPFAM" id="SSF53335">
    <property type="entry name" value="S-adenosyl-L-methionine-dependent methyltransferases"/>
    <property type="match status" value="1"/>
</dbReference>
<dbReference type="RefSeq" id="WP_244742072.1">
    <property type="nucleotide sequence ID" value="NZ_CP095071.1"/>
</dbReference>
<dbReference type="Gene3D" id="3.40.50.150">
    <property type="entry name" value="Vaccinia Virus protein VP39"/>
    <property type="match status" value="1"/>
</dbReference>
<dbReference type="Pfam" id="PF08241">
    <property type="entry name" value="Methyltransf_11"/>
    <property type="match status" value="1"/>
</dbReference>
<gene>
    <name evidence="2" type="ORF">MUN87_17105</name>
</gene>
<evidence type="ECO:0000259" key="1">
    <source>
        <dbReference type="Pfam" id="PF08241"/>
    </source>
</evidence>
<reference evidence="2 3" key="1">
    <citation type="submission" date="2022-04" db="EMBL/GenBank/DDBJ databases">
        <title>Gracilibacillus sp. isolated from saltern.</title>
        <authorList>
            <person name="Won M."/>
            <person name="Lee C.-M."/>
            <person name="Woen H.-Y."/>
            <person name="Kwon S.-W."/>
        </authorList>
    </citation>
    <scope>NUCLEOTIDE SEQUENCE [LARGE SCALE GENOMIC DNA]</scope>
    <source>
        <strain evidence="2 3">SSPM10-3</strain>
    </source>
</reference>
<dbReference type="PANTHER" id="PTHR43591:SF24">
    <property type="entry name" value="2-METHOXY-6-POLYPRENYL-1,4-BENZOQUINOL METHYLASE, MITOCHONDRIAL"/>
    <property type="match status" value="1"/>
</dbReference>
<evidence type="ECO:0000313" key="3">
    <source>
        <dbReference type="Proteomes" id="UP000831537"/>
    </source>
</evidence>
<keyword evidence="2" id="KW-0808">Transferase</keyword>